<name>A0A8H4Z0N2_9HYPO</name>
<organism evidence="1 2">
    <name type="scientific">Fusarium anthophilum</name>
    <dbReference type="NCBI Taxonomy" id="48485"/>
    <lineage>
        <taxon>Eukaryota</taxon>
        <taxon>Fungi</taxon>
        <taxon>Dikarya</taxon>
        <taxon>Ascomycota</taxon>
        <taxon>Pezizomycotina</taxon>
        <taxon>Sordariomycetes</taxon>
        <taxon>Hypocreomycetidae</taxon>
        <taxon>Hypocreales</taxon>
        <taxon>Nectriaceae</taxon>
        <taxon>Fusarium</taxon>
        <taxon>Fusarium fujikuroi species complex</taxon>
    </lineage>
</organism>
<dbReference type="AlphaFoldDB" id="A0A8H4Z0N2"/>
<evidence type="ECO:0000313" key="2">
    <source>
        <dbReference type="Proteomes" id="UP000573603"/>
    </source>
</evidence>
<sequence length="238" mass="27236">MGNKRPGRDERRVMDALRAIYNQPPGCSTPPPEFERLPQRLRRDLDGIFAARAAAGIDMSKTETHAKETAAAAKRTAAAKEMARKKTEIKQRLEKHDNAIEENGKVIAEAGNKAFKMEPAVEKLENELDFEEYGLSTFDDLDRYERRGWDLLGDTKSEYILSRELRSLIDENYKLKFQIDAHKSIYNPQSFVQKQQKAALDLQKDAIEQLRPTIGAMRDRLYEVEIVAHQSKGTEKDL</sequence>
<evidence type="ECO:0000313" key="1">
    <source>
        <dbReference type="EMBL" id="KAF5237653.1"/>
    </source>
</evidence>
<dbReference type="Proteomes" id="UP000573603">
    <property type="component" value="Unassembled WGS sequence"/>
</dbReference>
<keyword evidence="2" id="KW-1185">Reference proteome</keyword>
<accession>A0A8H4Z0N2</accession>
<reference evidence="1 2" key="1">
    <citation type="journal article" date="2020" name="BMC Genomics">
        <title>Correction to: Identification and distribution of gene clusters required for synthesis of sphingolipid metabolism inhibitors in diverse species of the filamentous fungus Fusarium.</title>
        <authorList>
            <person name="Kim H.S."/>
            <person name="Lohmar J.M."/>
            <person name="Busman M."/>
            <person name="Brown D.W."/>
            <person name="Naumann T.A."/>
            <person name="Divon H.H."/>
            <person name="Lysoe E."/>
            <person name="Uhlig S."/>
            <person name="Proctor R.H."/>
        </authorList>
    </citation>
    <scope>NUCLEOTIDE SEQUENCE [LARGE SCALE GENOMIC DNA]</scope>
    <source>
        <strain evidence="1 2">NRRL 25214</strain>
    </source>
</reference>
<proteinExistence type="predicted"/>
<protein>
    <submittedName>
        <fullName evidence="1">Uncharacterized protein</fullName>
    </submittedName>
</protein>
<gene>
    <name evidence="1" type="ORF">FANTH_10679</name>
</gene>
<dbReference type="EMBL" id="JABEVY010000302">
    <property type="protein sequence ID" value="KAF5237653.1"/>
    <property type="molecule type" value="Genomic_DNA"/>
</dbReference>
<comment type="caution">
    <text evidence="1">The sequence shown here is derived from an EMBL/GenBank/DDBJ whole genome shotgun (WGS) entry which is preliminary data.</text>
</comment>